<feature type="transmembrane region" description="Helical" evidence="1">
    <location>
        <begin position="552"/>
        <end position="573"/>
    </location>
</feature>
<organism evidence="2 3">
    <name type="scientific">Streptomyces enissocaesilis</name>
    <dbReference type="NCBI Taxonomy" id="332589"/>
    <lineage>
        <taxon>Bacteria</taxon>
        <taxon>Bacillati</taxon>
        <taxon>Actinomycetota</taxon>
        <taxon>Actinomycetes</taxon>
        <taxon>Kitasatosporales</taxon>
        <taxon>Streptomycetaceae</taxon>
        <taxon>Streptomyces</taxon>
        <taxon>Streptomyces rochei group</taxon>
    </lineage>
</organism>
<feature type="transmembrane region" description="Helical" evidence="1">
    <location>
        <begin position="159"/>
        <end position="178"/>
    </location>
</feature>
<feature type="transmembrane region" description="Helical" evidence="1">
    <location>
        <begin position="728"/>
        <end position="746"/>
    </location>
</feature>
<protein>
    <recommendedName>
        <fullName evidence="4">Integral membrane protein</fullName>
    </recommendedName>
</protein>
<dbReference type="Proteomes" id="UP001500403">
    <property type="component" value="Unassembled WGS sequence"/>
</dbReference>
<proteinExistence type="predicted"/>
<evidence type="ECO:0008006" key="4">
    <source>
        <dbReference type="Google" id="ProtNLM"/>
    </source>
</evidence>
<feature type="transmembrane region" description="Helical" evidence="1">
    <location>
        <begin position="652"/>
        <end position="670"/>
    </location>
</feature>
<evidence type="ECO:0000313" key="3">
    <source>
        <dbReference type="Proteomes" id="UP001500403"/>
    </source>
</evidence>
<keyword evidence="3" id="KW-1185">Reference proteome</keyword>
<dbReference type="NCBIfam" id="NF047321">
    <property type="entry name" value="SCO7613_CTERM"/>
    <property type="match status" value="1"/>
</dbReference>
<feature type="transmembrane region" description="Helical" evidence="1">
    <location>
        <begin position="104"/>
        <end position="122"/>
    </location>
</feature>
<feature type="transmembrane region" description="Helical" evidence="1">
    <location>
        <begin position="134"/>
        <end position="153"/>
    </location>
</feature>
<feature type="transmembrane region" description="Helical" evidence="1">
    <location>
        <begin position="322"/>
        <end position="340"/>
    </location>
</feature>
<feature type="transmembrane region" description="Helical" evidence="1">
    <location>
        <begin position="496"/>
        <end position="516"/>
    </location>
</feature>
<keyword evidence="1" id="KW-0812">Transmembrane</keyword>
<gene>
    <name evidence="2" type="ORF">GCM10010446_36900</name>
</gene>
<feature type="transmembrane region" description="Helical" evidence="1">
    <location>
        <begin position="753"/>
        <end position="774"/>
    </location>
</feature>
<comment type="caution">
    <text evidence="2">The sequence shown here is derived from an EMBL/GenBank/DDBJ whole genome shotgun (WGS) entry which is preliminary data.</text>
</comment>
<feature type="transmembrane region" description="Helical" evidence="1">
    <location>
        <begin position="238"/>
        <end position="261"/>
    </location>
</feature>
<feature type="transmembrane region" description="Helical" evidence="1">
    <location>
        <begin position="628"/>
        <end position="645"/>
    </location>
</feature>
<feature type="transmembrane region" description="Helical" evidence="1">
    <location>
        <begin position="676"/>
        <end position="693"/>
    </location>
</feature>
<feature type="transmembrane region" description="Helical" evidence="1">
    <location>
        <begin position="705"/>
        <end position="722"/>
    </location>
</feature>
<reference evidence="3" key="1">
    <citation type="journal article" date="2019" name="Int. J. Syst. Evol. Microbiol.">
        <title>The Global Catalogue of Microorganisms (GCM) 10K type strain sequencing project: providing services to taxonomists for standard genome sequencing and annotation.</title>
        <authorList>
            <consortium name="The Broad Institute Genomics Platform"/>
            <consortium name="The Broad Institute Genome Sequencing Center for Infectious Disease"/>
            <person name="Wu L."/>
            <person name="Ma J."/>
        </authorList>
    </citation>
    <scope>NUCLEOTIDE SEQUENCE [LARGE SCALE GENOMIC DNA]</scope>
    <source>
        <strain evidence="3">JCM 9088</strain>
    </source>
</reference>
<feature type="transmembrane region" description="Helical" evidence="1">
    <location>
        <begin position="185"/>
        <end position="204"/>
    </location>
</feature>
<accession>A0ABP6JWZ6</accession>
<dbReference type="EMBL" id="BAAAUD010000038">
    <property type="protein sequence ID" value="GAA2948330.1"/>
    <property type="molecule type" value="Genomic_DNA"/>
</dbReference>
<feature type="transmembrane region" description="Helical" evidence="1">
    <location>
        <begin position="522"/>
        <end position="540"/>
    </location>
</feature>
<feature type="transmembrane region" description="Helical" evidence="1">
    <location>
        <begin position="347"/>
        <end position="364"/>
    </location>
</feature>
<feature type="transmembrane region" description="Helical" evidence="1">
    <location>
        <begin position="210"/>
        <end position="231"/>
    </location>
</feature>
<sequence>MPPAEELAVLDHELGLLEARRAQLLTRRAWLLSAVRQAPPAAPHGPFSPYAGAFGAGQVPRAPQDASPRGAQNVLLALGGVLLTVAAIAFTLVSWGHLGIGGRSAVLGAVTALALVAPVLLLRRGLVSTAESVAALGLALTVLDAYALHRVALPGTDPLGYAAIGSAALAALWAAYGLGLGRLRVPLPAALITAQFPFLLWSLAAGPGPLSFAWALSATAALDVAVALWGTGRAVRPLAYAGAWLTGAGALLGGGVLSLAAGGPADALRPGVLLVAVAALALSAARRAPAPHAVAPSAAAGLAALAAGGGVARPAVTDTWAVPVYVLCAVALLAVVRAGLPRPVTAGLAGASGAVLAAGALWALPPVAIGLLGPAAQAERVWSGAPAGVREALLSGLSRPWTAAAPLVLLTVAAVSVAAAAAAARRPAAPGHTWRAPAACAALVLAWAAAHTVPAVRDFGYPAAVTLHLFLTAGSLALAVRPVLAKAATAPHALRAPLALTALACALASALSVSLLSLAAQTATLTVLGVLAALFGAAAVTAAPSGGAVTPAVCAAAAVVYATGLTGATAAALSLAPHQAAWAVLTVPAATAALAARVRGHATALPLEVTGAAAALLAAGLAAGHAPALASVLALCGVIAAGTAVRADRRPVGYAALVLFVLAGWVRLAASDVAVPEAYTLPVTVAALAVGALRRRRDPRASSWTAYGPGLAATLLPSLVAAWGDEHWLRPLLLGAAALAVTLTGAGRRLQALLVLGSVVLALDALHELAPYVAQVVGALPRWLPPALAGLLLLTVGATYEQRLRDARRLRETLGRMR</sequence>
<evidence type="ECO:0000256" key="1">
    <source>
        <dbReference type="SAM" id="Phobius"/>
    </source>
</evidence>
<keyword evidence="1" id="KW-0472">Membrane</keyword>
<dbReference type="InterPro" id="IPR058062">
    <property type="entry name" value="SCO7613_C"/>
</dbReference>
<feature type="transmembrane region" description="Helical" evidence="1">
    <location>
        <begin position="74"/>
        <end position="98"/>
    </location>
</feature>
<feature type="transmembrane region" description="Helical" evidence="1">
    <location>
        <begin position="459"/>
        <end position="484"/>
    </location>
</feature>
<name>A0ABP6JWZ6_9ACTN</name>
<feature type="transmembrane region" description="Helical" evidence="1">
    <location>
        <begin position="436"/>
        <end position="453"/>
    </location>
</feature>
<keyword evidence="1" id="KW-1133">Transmembrane helix</keyword>
<feature type="transmembrane region" description="Helical" evidence="1">
    <location>
        <begin position="403"/>
        <end position="424"/>
    </location>
</feature>
<feature type="transmembrane region" description="Helical" evidence="1">
    <location>
        <begin position="780"/>
        <end position="800"/>
    </location>
</feature>
<evidence type="ECO:0000313" key="2">
    <source>
        <dbReference type="EMBL" id="GAA2948330.1"/>
    </source>
</evidence>